<organism evidence="2 3">
    <name type="scientific">Penicillium desertorum</name>
    <dbReference type="NCBI Taxonomy" id="1303715"/>
    <lineage>
        <taxon>Eukaryota</taxon>
        <taxon>Fungi</taxon>
        <taxon>Dikarya</taxon>
        <taxon>Ascomycota</taxon>
        <taxon>Pezizomycotina</taxon>
        <taxon>Eurotiomycetes</taxon>
        <taxon>Eurotiomycetidae</taxon>
        <taxon>Eurotiales</taxon>
        <taxon>Aspergillaceae</taxon>
        <taxon>Penicillium</taxon>
    </lineage>
</organism>
<proteinExistence type="predicted"/>
<gene>
    <name evidence="2" type="ORF">N7530_007201</name>
</gene>
<feature type="compositionally biased region" description="Low complexity" evidence="1">
    <location>
        <begin position="324"/>
        <end position="377"/>
    </location>
</feature>
<evidence type="ECO:0000313" key="3">
    <source>
        <dbReference type="Proteomes" id="UP001147760"/>
    </source>
</evidence>
<sequence>MPAHHHCNAHAGLPRVWLGWGELGNRKAQLQAEQDDYFETHTPDFKLRHPDSRRRGWDVHLDIIRRSTRWIDWRIHKTGDKQKLVLPDLVRVEQVDSLLNFFYTGDYSVDEADLGYYSVKACPGGCVTCPQICQLLRIHLSMFQTALLLRITDLQAIAFRRFRDLMDTAPAFVLQYAVHAVYSRKPIPDGANNFQITGLKSVKDYRPELVLPAVLRYCGYYRLNPQQITRHGKRVRIFGESEFAELRRKSAKFDRDLALGLWLDTIDITVPTIQFPGNSEPVRSLHPYMHTPLPPQVVDPKRSNYQYVTYLQPLPFKDFNDQRPSNTPTWTPSPVPTSSGSIVTPQTSSNSTQTRSSLQSMRTRSSSNQSSQASVQQTPELPDLTLEQTEDLSFLNDALCTMDQLNAQFSQEYSTGPANFDTIDWEHMVDLSATDEPGSDFSVLLNDNAMGEPDATALPQAMNWTGGDLNNMDFSQFLNGHTMDLQSLDPSCVEWPMDMDIDQQDLNSFDLAGLPDINSSGLTLQDYIDSAFLHKPQYTDSTFPVMDNYVNVPQDINFLPEPLNSGMYTGPPASNPMIQQTIQPAILSAQIPAQRQAARSMPLSTEGKSHTSASRQRQGSTKTRYNLRNRPSTVDLTEEL</sequence>
<dbReference type="OrthoDB" id="4364651at2759"/>
<dbReference type="AlphaFoldDB" id="A0A9W9WLT5"/>
<reference evidence="2" key="2">
    <citation type="journal article" date="2023" name="IMA Fungus">
        <title>Comparative genomic study of the Penicillium genus elucidates a diverse pangenome and 15 lateral gene transfer events.</title>
        <authorList>
            <person name="Petersen C."/>
            <person name="Sorensen T."/>
            <person name="Nielsen M.R."/>
            <person name="Sondergaard T.E."/>
            <person name="Sorensen J.L."/>
            <person name="Fitzpatrick D.A."/>
            <person name="Frisvad J.C."/>
            <person name="Nielsen K.L."/>
        </authorList>
    </citation>
    <scope>NUCLEOTIDE SEQUENCE</scope>
    <source>
        <strain evidence="2">IBT 17660</strain>
    </source>
</reference>
<keyword evidence="3" id="KW-1185">Reference proteome</keyword>
<name>A0A9W9WLT5_9EURO</name>
<dbReference type="EMBL" id="JAPWDO010000005">
    <property type="protein sequence ID" value="KAJ5469844.1"/>
    <property type="molecule type" value="Genomic_DNA"/>
</dbReference>
<accession>A0A9W9WLT5</accession>
<feature type="region of interest" description="Disordered" evidence="1">
    <location>
        <begin position="318"/>
        <end position="383"/>
    </location>
</feature>
<feature type="compositionally biased region" description="Polar residues" evidence="1">
    <location>
        <begin position="610"/>
        <end position="640"/>
    </location>
</feature>
<evidence type="ECO:0000256" key="1">
    <source>
        <dbReference type="SAM" id="MobiDB-lite"/>
    </source>
</evidence>
<feature type="region of interest" description="Disordered" evidence="1">
    <location>
        <begin position="591"/>
        <end position="640"/>
    </location>
</feature>
<evidence type="ECO:0008006" key="4">
    <source>
        <dbReference type="Google" id="ProtNLM"/>
    </source>
</evidence>
<protein>
    <recommendedName>
        <fullName evidence="4">BTB domain-containing protein</fullName>
    </recommendedName>
</protein>
<evidence type="ECO:0000313" key="2">
    <source>
        <dbReference type="EMBL" id="KAJ5469844.1"/>
    </source>
</evidence>
<comment type="caution">
    <text evidence="2">The sequence shown here is derived from an EMBL/GenBank/DDBJ whole genome shotgun (WGS) entry which is preliminary data.</text>
</comment>
<dbReference type="Proteomes" id="UP001147760">
    <property type="component" value="Unassembled WGS sequence"/>
</dbReference>
<reference evidence="2" key="1">
    <citation type="submission" date="2022-12" db="EMBL/GenBank/DDBJ databases">
        <authorList>
            <person name="Petersen C."/>
        </authorList>
    </citation>
    <scope>NUCLEOTIDE SEQUENCE</scope>
    <source>
        <strain evidence="2">IBT 17660</strain>
    </source>
</reference>